<evidence type="ECO:0000313" key="9">
    <source>
        <dbReference type="Proteomes" id="UP000626148"/>
    </source>
</evidence>
<dbReference type="GO" id="GO:0000160">
    <property type="term" value="P:phosphorelay signal transduction system"/>
    <property type="evidence" value="ECO:0007669"/>
    <property type="project" value="InterPro"/>
</dbReference>
<dbReference type="PANTHER" id="PTHR43214">
    <property type="entry name" value="TWO-COMPONENT RESPONSE REGULATOR"/>
    <property type="match status" value="1"/>
</dbReference>
<dbReference type="InterPro" id="IPR039420">
    <property type="entry name" value="WalR-like"/>
</dbReference>
<evidence type="ECO:0000256" key="5">
    <source>
        <dbReference type="PROSITE-ProRule" id="PRU00169"/>
    </source>
</evidence>
<dbReference type="InterPro" id="IPR001789">
    <property type="entry name" value="Sig_transdc_resp-reg_receiver"/>
</dbReference>
<dbReference type="InterPro" id="IPR000792">
    <property type="entry name" value="Tscrpt_reg_LuxR_C"/>
</dbReference>
<dbReference type="InterPro" id="IPR016032">
    <property type="entry name" value="Sig_transdc_resp-reg_C-effctor"/>
</dbReference>
<proteinExistence type="predicted"/>
<reference evidence="8" key="1">
    <citation type="journal article" date="2014" name="Int. J. Syst. Evol. Microbiol.">
        <title>Complete genome sequence of Corynebacterium casei LMG S-19264T (=DSM 44701T), isolated from a smear-ripened cheese.</title>
        <authorList>
            <consortium name="US DOE Joint Genome Institute (JGI-PGF)"/>
            <person name="Walter F."/>
            <person name="Albersmeier A."/>
            <person name="Kalinowski J."/>
            <person name="Ruckert C."/>
        </authorList>
    </citation>
    <scope>NUCLEOTIDE SEQUENCE</scope>
    <source>
        <strain evidence="8">KCTC 22169</strain>
    </source>
</reference>
<accession>A0A918K022</accession>
<dbReference type="Pfam" id="PF00196">
    <property type="entry name" value="GerE"/>
    <property type="match status" value="1"/>
</dbReference>
<comment type="caution">
    <text evidence="8">The sequence shown here is derived from an EMBL/GenBank/DDBJ whole genome shotgun (WGS) entry which is preliminary data.</text>
</comment>
<reference evidence="8" key="2">
    <citation type="submission" date="2020-09" db="EMBL/GenBank/DDBJ databases">
        <authorList>
            <person name="Sun Q."/>
            <person name="Kim S."/>
        </authorList>
    </citation>
    <scope>NUCLEOTIDE SEQUENCE</scope>
    <source>
        <strain evidence="8">KCTC 22169</strain>
    </source>
</reference>
<keyword evidence="2" id="KW-0805">Transcription regulation</keyword>
<dbReference type="CDD" id="cd17535">
    <property type="entry name" value="REC_NarL-like"/>
    <property type="match status" value="1"/>
</dbReference>
<feature type="modified residue" description="4-aspartylphosphate" evidence="5">
    <location>
        <position position="54"/>
    </location>
</feature>
<dbReference type="GO" id="GO:0006355">
    <property type="term" value="P:regulation of DNA-templated transcription"/>
    <property type="evidence" value="ECO:0007669"/>
    <property type="project" value="InterPro"/>
</dbReference>
<dbReference type="EMBL" id="BMXR01000001">
    <property type="protein sequence ID" value="GGX40929.1"/>
    <property type="molecule type" value="Genomic_DNA"/>
</dbReference>
<dbReference type="Pfam" id="PF00072">
    <property type="entry name" value="Response_reg"/>
    <property type="match status" value="1"/>
</dbReference>
<sequence>METILVVEDHEQMQAWLREVAEMAFHDAEVVTASTLGQARKHLETRRFSLALVDIGLPDGNGIDLIRELATQTEPECYPVVTTIYDDDQHLFSALEAGAKGYLLKDQPRERLCDQLKGISRGEPPLSPSVARRILRYFQPSTGSSLEENAQNENHLTNRETEVLRLLARGLKRNEIAERLGITANTVAGYVKTIYRKLNISGRSEATLQAVKMGLIDRDD</sequence>
<dbReference type="InterPro" id="IPR058245">
    <property type="entry name" value="NreC/VraR/RcsB-like_REC"/>
</dbReference>
<dbReference type="PANTHER" id="PTHR43214:SF41">
    <property type="entry name" value="NITRATE_NITRITE RESPONSE REGULATOR PROTEIN NARP"/>
    <property type="match status" value="1"/>
</dbReference>
<dbReference type="PRINTS" id="PR00038">
    <property type="entry name" value="HTHLUXR"/>
</dbReference>
<protein>
    <submittedName>
        <fullName evidence="8">DNA-binding response regulator</fullName>
    </submittedName>
</protein>
<dbReference type="PROSITE" id="PS50110">
    <property type="entry name" value="RESPONSE_REGULATORY"/>
    <property type="match status" value="1"/>
</dbReference>
<name>A0A918K022_9GAMM</name>
<dbReference type="SMART" id="SM00421">
    <property type="entry name" value="HTH_LUXR"/>
    <property type="match status" value="1"/>
</dbReference>
<keyword evidence="9" id="KW-1185">Reference proteome</keyword>
<dbReference type="InterPro" id="IPR011006">
    <property type="entry name" value="CheY-like_superfamily"/>
</dbReference>
<dbReference type="PROSITE" id="PS50043">
    <property type="entry name" value="HTH_LUXR_2"/>
    <property type="match status" value="1"/>
</dbReference>
<gene>
    <name evidence="8" type="ORF">GCM10007392_04670</name>
</gene>
<dbReference type="CDD" id="cd06170">
    <property type="entry name" value="LuxR_C_like"/>
    <property type="match status" value="1"/>
</dbReference>
<evidence type="ECO:0000259" key="7">
    <source>
        <dbReference type="PROSITE" id="PS50110"/>
    </source>
</evidence>
<dbReference type="SUPFAM" id="SSF46894">
    <property type="entry name" value="C-terminal effector domain of the bipartite response regulators"/>
    <property type="match status" value="1"/>
</dbReference>
<dbReference type="AlphaFoldDB" id="A0A918K022"/>
<organism evidence="8 9">
    <name type="scientific">Saccharospirillum salsuginis</name>
    <dbReference type="NCBI Taxonomy" id="418750"/>
    <lineage>
        <taxon>Bacteria</taxon>
        <taxon>Pseudomonadati</taxon>
        <taxon>Pseudomonadota</taxon>
        <taxon>Gammaproteobacteria</taxon>
        <taxon>Oceanospirillales</taxon>
        <taxon>Saccharospirillaceae</taxon>
        <taxon>Saccharospirillum</taxon>
    </lineage>
</organism>
<keyword evidence="3 8" id="KW-0238">DNA-binding</keyword>
<evidence type="ECO:0000256" key="2">
    <source>
        <dbReference type="ARBA" id="ARBA00023015"/>
    </source>
</evidence>
<dbReference type="SMART" id="SM00448">
    <property type="entry name" value="REC"/>
    <property type="match status" value="1"/>
</dbReference>
<dbReference type="RefSeq" id="WP_189606867.1">
    <property type="nucleotide sequence ID" value="NZ_BMXR01000001.1"/>
</dbReference>
<evidence type="ECO:0000256" key="1">
    <source>
        <dbReference type="ARBA" id="ARBA00022553"/>
    </source>
</evidence>
<keyword evidence="4" id="KW-0804">Transcription</keyword>
<evidence type="ECO:0000256" key="4">
    <source>
        <dbReference type="ARBA" id="ARBA00023163"/>
    </source>
</evidence>
<evidence type="ECO:0000313" key="8">
    <source>
        <dbReference type="EMBL" id="GGX40929.1"/>
    </source>
</evidence>
<dbReference type="Proteomes" id="UP000626148">
    <property type="component" value="Unassembled WGS sequence"/>
</dbReference>
<feature type="domain" description="Response regulatory" evidence="7">
    <location>
        <begin position="3"/>
        <end position="120"/>
    </location>
</feature>
<dbReference type="Gene3D" id="3.40.50.2300">
    <property type="match status" value="1"/>
</dbReference>
<keyword evidence="1 5" id="KW-0597">Phosphoprotein</keyword>
<evidence type="ECO:0000259" key="6">
    <source>
        <dbReference type="PROSITE" id="PS50043"/>
    </source>
</evidence>
<dbReference type="SUPFAM" id="SSF52172">
    <property type="entry name" value="CheY-like"/>
    <property type="match status" value="1"/>
</dbReference>
<feature type="domain" description="HTH luxR-type" evidence="6">
    <location>
        <begin position="149"/>
        <end position="214"/>
    </location>
</feature>
<dbReference type="GO" id="GO:0003677">
    <property type="term" value="F:DNA binding"/>
    <property type="evidence" value="ECO:0007669"/>
    <property type="project" value="UniProtKB-KW"/>
</dbReference>
<evidence type="ECO:0000256" key="3">
    <source>
        <dbReference type="ARBA" id="ARBA00023125"/>
    </source>
</evidence>